<dbReference type="RefSeq" id="WP_188767450.1">
    <property type="nucleotide sequence ID" value="NZ_BMKK01000006.1"/>
</dbReference>
<protein>
    <recommendedName>
        <fullName evidence="9">Ribonuclease 3</fullName>
        <ecNumber evidence="9">3.1.26.3</ecNumber>
    </recommendedName>
    <alternativeName>
        <fullName evidence="9">Ribonuclease III</fullName>
        <shortName evidence="9">RNase III</shortName>
    </alternativeName>
</protein>
<comment type="subcellular location">
    <subcellularLocation>
        <location evidence="9">Cytoplasm</location>
    </subcellularLocation>
</comment>
<dbReference type="GO" id="GO:0004525">
    <property type="term" value="F:ribonuclease III activity"/>
    <property type="evidence" value="ECO:0007669"/>
    <property type="project" value="UniProtKB-UniRule"/>
</dbReference>
<evidence type="ECO:0000259" key="11">
    <source>
        <dbReference type="PROSITE" id="PS50142"/>
    </source>
</evidence>
<feature type="active site" evidence="9">
    <location>
        <position position="139"/>
    </location>
</feature>
<keyword evidence="5 9" id="KW-0540">Nuclease</keyword>
<accession>A0A916YXZ6</accession>
<dbReference type="PROSITE" id="PS50142">
    <property type="entry name" value="RNASE_3_2"/>
    <property type="match status" value="1"/>
</dbReference>
<dbReference type="NCBIfam" id="TIGR02191">
    <property type="entry name" value="RNaseIII"/>
    <property type="match status" value="1"/>
</dbReference>
<dbReference type="EC" id="3.1.26.3" evidence="9"/>
<dbReference type="InterPro" id="IPR036389">
    <property type="entry name" value="RNase_III_sf"/>
</dbReference>
<feature type="domain" description="DRBM" evidence="10">
    <location>
        <begin position="178"/>
        <end position="246"/>
    </location>
</feature>
<evidence type="ECO:0000256" key="4">
    <source>
        <dbReference type="ARBA" id="ARBA00022664"/>
    </source>
</evidence>
<dbReference type="Pfam" id="PF14622">
    <property type="entry name" value="Ribonucleas_3_3"/>
    <property type="match status" value="1"/>
</dbReference>
<dbReference type="Gene3D" id="1.10.1520.10">
    <property type="entry name" value="Ribonuclease III domain"/>
    <property type="match status" value="1"/>
</dbReference>
<dbReference type="SMART" id="SM00358">
    <property type="entry name" value="DSRM"/>
    <property type="match status" value="1"/>
</dbReference>
<dbReference type="GO" id="GO:0006364">
    <property type="term" value="P:rRNA processing"/>
    <property type="evidence" value="ECO:0007669"/>
    <property type="project" value="UniProtKB-UniRule"/>
</dbReference>
<evidence type="ECO:0000256" key="2">
    <source>
        <dbReference type="ARBA" id="ARBA00010183"/>
    </source>
</evidence>
<dbReference type="CDD" id="cd10845">
    <property type="entry name" value="DSRM_RNAse_III_family"/>
    <property type="match status" value="1"/>
</dbReference>
<evidence type="ECO:0000256" key="5">
    <source>
        <dbReference type="ARBA" id="ARBA00022722"/>
    </source>
</evidence>
<reference evidence="12" key="2">
    <citation type="submission" date="2020-09" db="EMBL/GenBank/DDBJ databases">
        <authorList>
            <person name="Sun Q."/>
            <person name="Zhou Y."/>
        </authorList>
    </citation>
    <scope>NUCLEOTIDE SEQUENCE</scope>
    <source>
        <strain evidence="12">CGMCC 1.15958</strain>
    </source>
</reference>
<dbReference type="Proteomes" id="UP000609064">
    <property type="component" value="Unassembled WGS sequence"/>
</dbReference>
<evidence type="ECO:0000313" key="13">
    <source>
        <dbReference type="Proteomes" id="UP000609064"/>
    </source>
</evidence>
<dbReference type="EMBL" id="BMKK01000006">
    <property type="protein sequence ID" value="GGD66372.1"/>
    <property type="molecule type" value="Genomic_DNA"/>
</dbReference>
<dbReference type="InterPro" id="IPR014720">
    <property type="entry name" value="dsRBD_dom"/>
</dbReference>
<dbReference type="FunFam" id="1.10.1520.10:FF:000001">
    <property type="entry name" value="Ribonuclease 3"/>
    <property type="match status" value="1"/>
</dbReference>
<dbReference type="SMART" id="SM00535">
    <property type="entry name" value="RIBOc"/>
    <property type="match status" value="1"/>
</dbReference>
<reference evidence="12" key="1">
    <citation type="journal article" date="2014" name="Int. J. Syst. Evol. Microbiol.">
        <title>Complete genome sequence of Corynebacterium casei LMG S-19264T (=DSM 44701T), isolated from a smear-ripened cheese.</title>
        <authorList>
            <consortium name="US DOE Joint Genome Institute (JGI-PGF)"/>
            <person name="Walter F."/>
            <person name="Albersmeier A."/>
            <person name="Kalinowski J."/>
            <person name="Ruckert C."/>
        </authorList>
    </citation>
    <scope>NUCLEOTIDE SEQUENCE</scope>
    <source>
        <strain evidence="12">CGMCC 1.15958</strain>
    </source>
</reference>
<keyword evidence="13" id="KW-1185">Reference proteome</keyword>
<keyword evidence="7 9" id="KW-0378">Hydrolase</keyword>
<keyword evidence="6 9" id="KW-0255">Endonuclease</keyword>
<dbReference type="GO" id="GO:0006397">
    <property type="term" value="P:mRNA processing"/>
    <property type="evidence" value="ECO:0007669"/>
    <property type="project" value="UniProtKB-UniRule"/>
</dbReference>
<evidence type="ECO:0000256" key="1">
    <source>
        <dbReference type="ARBA" id="ARBA00000109"/>
    </source>
</evidence>
<comment type="function">
    <text evidence="9">Digests double-stranded RNA. Involved in the processing of primary rRNA transcript to yield the immediate precursors to the large and small rRNAs (23S and 16S). Processes some mRNAs, and tRNAs when they are encoded in the rRNA operon. Processes pre-crRNA and tracrRNA of type II CRISPR loci if present in the organism.</text>
</comment>
<dbReference type="PANTHER" id="PTHR11207:SF0">
    <property type="entry name" value="RIBONUCLEASE 3"/>
    <property type="match status" value="1"/>
</dbReference>
<keyword evidence="8 9" id="KW-0694">RNA-binding</keyword>
<keyword evidence="9" id="KW-0819">tRNA processing</keyword>
<keyword evidence="9" id="KW-0479">Metal-binding</keyword>
<feature type="binding site" evidence="9">
    <location>
        <position position="136"/>
    </location>
    <ligand>
        <name>Mg(2+)</name>
        <dbReference type="ChEBI" id="CHEBI:18420"/>
    </ligand>
</feature>
<dbReference type="InterPro" id="IPR000999">
    <property type="entry name" value="RNase_III_dom"/>
</dbReference>
<feature type="binding site" evidence="9">
    <location>
        <position position="139"/>
    </location>
    <ligand>
        <name>Mg(2+)</name>
        <dbReference type="ChEBI" id="CHEBI:18420"/>
    </ligand>
</feature>
<keyword evidence="4 9" id="KW-0507">mRNA processing</keyword>
<comment type="catalytic activity">
    <reaction evidence="1 9">
        <text>Endonucleolytic cleavage to 5'-phosphomonoester.</text>
        <dbReference type="EC" id="3.1.26.3"/>
    </reaction>
</comment>
<evidence type="ECO:0000256" key="8">
    <source>
        <dbReference type="ARBA" id="ARBA00022884"/>
    </source>
</evidence>
<name>A0A916YXZ6_9BACT</name>
<dbReference type="PROSITE" id="PS50137">
    <property type="entry name" value="DS_RBD"/>
    <property type="match status" value="1"/>
</dbReference>
<dbReference type="Pfam" id="PF00035">
    <property type="entry name" value="dsrm"/>
    <property type="match status" value="1"/>
</dbReference>
<keyword evidence="9" id="KW-0963">Cytoplasm</keyword>
<dbReference type="HAMAP" id="MF_00104">
    <property type="entry name" value="RNase_III"/>
    <property type="match status" value="1"/>
</dbReference>
<comment type="subunit">
    <text evidence="9">Homodimer.</text>
</comment>
<feature type="domain" description="RNase III" evidence="11">
    <location>
        <begin position="23"/>
        <end position="150"/>
    </location>
</feature>
<evidence type="ECO:0000313" key="12">
    <source>
        <dbReference type="EMBL" id="GGD66372.1"/>
    </source>
</evidence>
<dbReference type="GO" id="GO:0019843">
    <property type="term" value="F:rRNA binding"/>
    <property type="evidence" value="ECO:0007669"/>
    <property type="project" value="UniProtKB-KW"/>
</dbReference>
<keyword evidence="3 9" id="KW-0698">rRNA processing</keyword>
<dbReference type="AlphaFoldDB" id="A0A916YXZ6"/>
<dbReference type="GO" id="GO:0010468">
    <property type="term" value="P:regulation of gene expression"/>
    <property type="evidence" value="ECO:0007669"/>
    <property type="project" value="TreeGrafter"/>
</dbReference>
<comment type="similarity">
    <text evidence="2">Belongs to the ribonuclease III family.</text>
</comment>
<sequence>MLSEVSNSFWGFFKSDSKERSFRKSVEQIIGEKPGNPLLYQLAFRHTSASKETNIGGFRESNERLEYLGDSVLGMIVAEYLFKKYPFKDEGFLTEIRSRIVNRESLNVLARKIGLERLIEFDGQRVAHNRTSMYGDAMEALIGAIYLDKGFRFTKKFILKKLIANYFDLDTVIQTNTNYKSILLSWSQQEGKRVTFEIIQENGKHHHKEFVAQVSVDGEAVSKGGGWNKKKAEQEAARRACEALEIKS</sequence>
<organism evidence="12 13">
    <name type="scientific">Emticicia aquatilis</name>
    <dbReference type="NCBI Taxonomy" id="1537369"/>
    <lineage>
        <taxon>Bacteria</taxon>
        <taxon>Pseudomonadati</taxon>
        <taxon>Bacteroidota</taxon>
        <taxon>Cytophagia</taxon>
        <taxon>Cytophagales</taxon>
        <taxon>Leadbetterellaceae</taxon>
        <taxon>Emticicia</taxon>
    </lineage>
</organism>
<feature type="active site" evidence="9">
    <location>
        <position position="70"/>
    </location>
</feature>
<dbReference type="SUPFAM" id="SSF54768">
    <property type="entry name" value="dsRNA-binding domain-like"/>
    <property type="match status" value="1"/>
</dbReference>
<evidence type="ECO:0000259" key="10">
    <source>
        <dbReference type="PROSITE" id="PS50137"/>
    </source>
</evidence>
<dbReference type="PROSITE" id="PS00517">
    <property type="entry name" value="RNASE_3_1"/>
    <property type="match status" value="1"/>
</dbReference>
<comment type="caution">
    <text evidence="12">The sequence shown here is derived from an EMBL/GenBank/DDBJ whole genome shotgun (WGS) entry which is preliminary data.</text>
</comment>
<dbReference type="Gene3D" id="3.30.160.20">
    <property type="match status" value="1"/>
</dbReference>
<evidence type="ECO:0000256" key="7">
    <source>
        <dbReference type="ARBA" id="ARBA00022801"/>
    </source>
</evidence>
<dbReference type="PANTHER" id="PTHR11207">
    <property type="entry name" value="RIBONUCLEASE III"/>
    <property type="match status" value="1"/>
</dbReference>
<feature type="binding site" evidence="9">
    <location>
        <position position="66"/>
    </location>
    <ligand>
        <name>Mg(2+)</name>
        <dbReference type="ChEBI" id="CHEBI:18420"/>
    </ligand>
</feature>
<dbReference type="GO" id="GO:0046872">
    <property type="term" value="F:metal ion binding"/>
    <property type="evidence" value="ECO:0007669"/>
    <property type="project" value="UniProtKB-KW"/>
</dbReference>
<proteinExistence type="inferred from homology"/>
<evidence type="ECO:0000256" key="6">
    <source>
        <dbReference type="ARBA" id="ARBA00022759"/>
    </source>
</evidence>
<dbReference type="InterPro" id="IPR011907">
    <property type="entry name" value="RNase_III"/>
</dbReference>
<dbReference type="GO" id="GO:0005737">
    <property type="term" value="C:cytoplasm"/>
    <property type="evidence" value="ECO:0007669"/>
    <property type="project" value="UniProtKB-SubCell"/>
</dbReference>
<dbReference type="GO" id="GO:0003725">
    <property type="term" value="F:double-stranded RNA binding"/>
    <property type="evidence" value="ECO:0007669"/>
    <property type="project" value="TreeGrafter"/>
</dbReference>
<keyword evidence="9" id="KW-0460">Magnesium</keyword>
<dbReference type="SUPFAM" id="SSF69065">
    <property type="entry name" value="RNase III domain-like"/>
    <property type="match status" value="1"/>
</dbReference>
<dbReference type="GO" id="GO:0008033">
    <property type="term" value="P:tRNA processing"/>
    <property type="evidence" value="ECO:0007669"/>
    <property type="project" value="UniProtKB-KW"/>
</dbReference>
<keyword evidence="9" id="KW-0699">rRNA-binding</keyword>
<gene>
    <name evidence="9" type="primary">rnc</name>
    <name evidence="12" type="ORF">GCM10011514_32950</name>
</gene>
<comment type="cofactor">
    <cofactor evidence="9">
        <name>Mg(2+)</name>
        <dbReference type="ChEBI" id="CHEBI:18420"/>
    </cofactor>
</comment>
<dbReference type="CDD" id="cd00593">
    <property type="entry name" value="RIBOc"/>
    <property type="match status" value="1"/>
</dbReference>
<evidence type="ECO:0000256" key="9">
    <source>
        <dbReference type="HAMAP-Rule" id="MF_00104"/>
    </source>
</evidence>
<evidence type="ECO:0000256" key="3">
    <source>
        <dbReference type="ARBA" id="ARBA00022552"/>
    </source>
</evidence>